<keyword evidence="4" id="KW-0970">Cilium biogenesis/degradation</keyword>
<keyword evidence="5" id="KW-0325">Glycoprotein</keyword>
<feature type="chain" id="PRO_5043394983" description="Tectonic-3" evidence="7">
    <location>
        <begin position="29"/>
        <end position="603"/>
    </location>
</feature>
<evidence type="ECO:0008006" key="12">
    <source>
        <dbReference type="Google" id="ProtNLM"/>
    </source>
</evidence>
<evidence type="ECO:0000259" key="8">
    <source>
        <dbReference type="Pfam" id="PF07773"/>
    </source>
</evidence>
<comment type="subunit">
    <text evidence="2">Part of the tectonic-like complex (also named B9 complex).</text>
</comment>
<evidence type="ECO:0000256" key="6">
    <source>
        <dbReference type="SAM" id="MobiDB-lite"/>
    </source>
</evidence>
<dbReference type="GO" id="GO:0060271">
    <property type="term" value="P:cilium assembly"/>
    <property type="evidence" value="ECO:0007669"/>
    <property type="project" value="TreeGrafter"/>
</dbReference>
<name>A0AAV6RPW0_SOLSE</name>
<comment type="similarity">
    <text evidence="1">Belongs to the tectonic family.</text>
</comment>
<dbReference type="Pfam" id="PF07773">
    <property type="entry name" value="TCTN_DUF1619"/>
    <property type="match status" value="2"/>
</dbReference>
<feature type="compositionally biased region" description="Low complexity" evidence="6">
    <location>
        <begin position="56"/>
        <end position="70"/>
    </location>
</feature>
<feature type="domain" description="Tectonic-1-3 N-terminal" evidence="9">
    <location>
        <begin position="85"/>
        <end position="174"/>
    </location>
</feature>
<evidence type="ECO:0000259" key="9">
    <source>
        <dbReference type="Pfam" id="PF25752"/>
    </source>
</evidence>
<evidence type="ECO:0000256" key="3">
    <source>
        <dbReference type="ARBA" id="ARBA00022729"/>
    </source>
</evidence>
<reference evidence="10 11" key="1">
    <citation type="journal article" date="2021" name="Sci. Rep.">
        <title>Chromosome anchoring in Senegalese sole (Solea senegalensis) reveals sex-associated markers and genome rearrangements in flatfish.</title>
        <authorList>
            <person name="Guerrero-Cozar I."/>
            <person name="Gomez-Garrido J."/>
            <person name="Berbel C."/>
            <person name="Martinez-Blanch J.F."/>
            <person name="Alioto T."/>
            <person name="Claros M.G."/>
            <person name="Gagnaire P.A."/>
            <person name="Manchado M."/>
        </authorList>
    </citation>
    <scope>NUCLEOTIDE SEQUENCE [LARGE SCALE GENOMIC DNA]</scope>
    <source>
        <strain evidence="10">Sse05_10M</strain>
    </source>
</reference>
<dbReference type="Proteomes" id="UP000693946">
    <property type="component" value="Linkage Group LG18"/>
</dbReference>
<evidence type="ECO:0000313" key="11">
    <source>
        <dbReference type="Proteomes" id="UP000693946"/>
    </source>
</evidence>
<dbReference type="GO" id="GO:0007224">
    <property type="term" value="P:smoothened signaling pathway"/>
    <property type="evidence" value="ECO:0007669"/>
    <property type="project" value="TreeGrafter"/>
</dbReference>
<dbReference type="InterPro" id="IPR057724">
    <property type="entry name" value="TCTN1-3_N"/>
</dbReference>
<protein>
    <recommendedName>
        <fullName evidence="12">Tectonic-3</fullName>
    </recommendedName>
</protein>
<proteinExistence type="inferred from homology"/>
<dbReference type="AlphaFoldDB" id="A0AAV6RPW0"/>
<evidence type="ECO:0000256" key="4">
    <source>
        <dbReference type="ARBA" id="ARBA00022794"/>
    </source>
</evidence>
<keyword evidence="3 7" id="KW-0732">Signal</keyword>
<dbReference type="InterPro" id="IPR040354">
    <property type="entry name" value="TCTN1-3"/>
</dbReference>
<evidence type="ECO:0000256" key="7">
    <source>
        <dbReference type="SAM" id="SignalP"/>
    </source>
</evidence>
<organism evidence="10 11">
    <name type="scientific">Solea senegalensis</name>
    <name type="common">Senegalese sole</name>
    <dbReference type="NCBI Taxonomy" id="28829"/>
    <lineage>
        <taxon>Eukaryota</taxon>
        <taxon>Metazoa</taxon>
        <taxon>Chordata</taxon>
        <taxon>Craniata</taxon>
        <taxon>Vertebrata</taxon>
        <taxon>Euteleostomi</taxon>
        <taxon>Actinopterygii</taxon>
        <taxon>Neopterygii</taxon>
        <taxon>Teleostei</taxon>
        <taxon>Neoteleostei</taxon>
        <taxon>Acanthomorphata</taxon>
        <taxon>Carangaria</taxon>
        <taxon>Pleuronectiformes</taxon>
        <taxon>Pleuronectoidei</taxon>
        <taxon>Soleidae</taxon>
        <taxon>Solea</taxon>
    </lineage>
</organism>
<dbReference type="Pfam" id="PF25752">
    <property type="entry name" value="DUF1619_N"/>
    <property type="match status" value="1"/>
</dbReference>
<dbReference type="EMBL" id="JAGKHQ010000010">
    <property type="protein sequence ID" value="KAG7506569.1"/>
    <property type="molecule type" value="Genomic_DNA"/>
</dbReference>
<feature type="region of interest" description="Disordered" evidence="6">
    <location>
        <begin position="56"/>
        <end position="87"/>
    </location>
</feature>
<keyword evidence="11" id="KW-1185">Reference proteome</keyword>
<accession>A0AAV6RPW0</accession>
<evidence type="ECO:0000256" key="1">
    <source>
        <dbReference type="ARBA" id="ARBA00007633"/>
    </source>
</evidence>
<dbReference type="PANTHER" id="PTHR14611:SF4">
    <property type="entry name" value="TECTONIC-3"/>
    <property type="match status" value="1"/>
</dbReference>
<evidence type="ECO:0000313" key="10">
    <source>
        <dbReference type="EMBL" id="KAG7506569.1"/>
    </source>
</evidence>
<comment type="caution">
    <text evidence="10">The sequence shown here is derived from an EMBL/GenBank/DDBJ whole genome shotgun (WGS) entry which is preliminary data.</text>
</comment>
<evidence type="ECO:0000256" key="2">
    <source>
        <dbReference type="ARBA" id="ARBA00011495"/>
    </source>
</evidence>
<feature type="domain" description="Tectonic-1-3" evidence="8">
    <location>
        <begin position="374"/>
        <end position="535"/>
    </location>
</feature>
<dbReference type="InterPro" id="IPR011677">
    <property type="entry name" value="TCTN1-3_dom"/>
</dbReference>
<gene>
    <name evidence="10" type="ORF">JOB18_009176</name>
</gene>
<dbReference type="PANTHER" id="PTHR14611">
    <property type="entry name" value="TECTONIC FAMILY MEMBER"/>
    <property type="match status" value="1"/>
</dbReference>
<sequence length="603" mass="64700">MITSRQWCRLFSLGCIAFCVCLLGAVSASSSNSTVSPTTEGEANVVEEATVAVEGEATVAPTENGPPVEAVTEEVPTESPATSASTVQPPVLPPQGCLCDLTPHTCDIGCCCDTVDCGVANLSAVFTGCPQKAVSGVCIEKWLMFRANVDSSLVTVTDSMFCVQSEDKAAQSFQGFPPSPALGDSYHFSPPAPISSSHSRPFYRVDDVIQTFMASSSVHSLLRQPSPGPAAGLCVSRNPAKFLRSVSLSCSRMVTPQSCTTDPTLNTHSYFSDLNLLKIPADETTQISDLLISVTPRSTWSAPAQQNDSCVNVVKHVELTIGYTVRGELTTATVNMVLADVDTNQLVQQTHSVQYKLFTPRSTPRGLAPTDGLRVGSPVIGRFDRNVTTVTTAMMSQGGECSSDSSRRAPILFTHNTISGCTFSSPSSSCSELRSQIYGILQGLAPPNELAMNSGSQPNWTRVITQDCRVSPQESCATGCLLPSSLSIQVLWARQGLVDLPQNYVLGAKYIFKCQNLKCPLSSRLALTTEVMFADTTVYPESPRGSPQPDWKFPFGFFTRGAAELDRHIVNNKACDAEVTWSLMLFTLMSLTGLQFSTRLILG</sequence>
<feature type="signal peptide" evidence="7">
    <location>
        <begin position="1"/>
        <end position="28"/>
    </location>
</feature>
<feature type="domain" description="Tectonic-1-3" evidence="8">
    <location>
        <begin position="202"/>
        <end position="354"/>
    </location>
</feature>
<evidence type="ECO:0000256" key="5">
    <source>
        <dbReference type="ARBA" id="ARBA00023180"/>
    </source>
</evidence>